<reference evidence="2" key="1">
    <citation type="submission" date="2021-06" db="EMBL/GenBank/DDBJ databases">
        <title>Parelaphostrongylus tenuis whole genome reference sequence.</title>
        <authorList>
            <person name="Garwood T.J."/>
            <person name="Larsen P.A."/>
            <person name="Fountain-Jones N.M."/>
            <person name="Garbe J.R."/>
            <person name="Macchietto M.G."/>
            <person name="Kania S.A."/>
            <person name="Gerhold R.W."/>
            <person name="Richards J.E."/>
            <person name="Wolf T.M."/>
        </authorList>
    </citation>
    <scope>NUCLEOTIDE SEQUENCE</scope>
    <source>
        <strain evidence="2">MNPRO001-30</strain>
        <tissue evidence="2">Meninges</tissue>
    </source>
</reference>
<evidence type="ECO:0000256" key="1">
    <source>
        <dbReference type="SAM" id="MobiDB-lite"/>
    </source>
</evidence>
<proteinExistence type="predicted"/>
<dbReference type="AlphaFoldDB" id="A0AAD5MEQ2"/>
<sequence>MMGKDDMVVKIKFRAVRFIMKAMPAFVIYDRRAPMVGNGVTRISGTGKKASPMPRRKGSEFNACHKQRYDEKEEKKECEGEIEQHIATVEEKVRDVSVYQYKSRLGKTVRKIERGLRVHITNASISG</sequence>
<protein>
    <submittedName>
        <fullName evidence="2">Uncharacterized protein</fullName>
    </submittedName>
</protein>
<dbReference type="EMBL" id="JAHQIW010003072">
    <property type="protein sequence ID" value="KAJ1357225.1"/>
    <property type="molecule type" value="Genomic_DNA"/>
</dbReference>
<evidence type="ECO:0000313" key="2">
    <source>
        <dbReference type="EMBL" id="KAJ1357225.1"/>
    </source>
</evidence>
<accession>A0AAD5MEQ2</accession>
<name>A0AAD5MEQ2_PARTN</name>
<gene>
    <name evidence="2" type="ORF">KIN20_015323</name>
</gene>
<feature type="region of interest" description="Disordered" evidence="1">
    <location>
        <begin position="39"/>
        <end position="60"/>
    </location>
</feature>
<keyword evidence="3" id="KW-1185">Reference proteome</keyword>
<comment type="caution">
    <text evidence="2">The sequence shown here is derived from an EMBL/GenBank/DDBJ whole genome shotgun (WGS) entry which is preliminary data.</text>
</comment>
<dbReference type="Proteomes" id="UP001196413">
    <property type="component" value="Unassembled WGS sequence"/>
</dbReference>
<evidence type="ECO:0000313" key="3">
    <source>
        <dbReference type="Proteomes" id="UP001196413"/>
    </source>
</evidence>
<organism evidence="2 3">
    <name type="scientific">Parelaphostrongylus tenuis</name>
    <name type="common">Meningeal worm</name>
    <dbReference type="NCBI Taxonomy" id="148309"/>
    <lineage>
        <taxon>Eukaryota</taxon>
        <taxon>Metazoa</taxon>
        <taxon>Ecdysozoa</taxon>
        <taxon>Nematoda</taxon>
        <taxon>Chromadorea</taxon>
        <taxon>Rhabditida</taxon>
        <taxon>Rhabditina</taxon>
        <taxon>Rhabditomorpha</taxon>
        <taxon>Strongyloidea</taxon>
        <taxon>Metastrongylidae</taxon>
        <taxon>Parelaphostrongylus</taxon>
    </lineage>
</organism>